<dbReference type="EMBL" id="JACHLE010000007">
    <property type="protein sequence ID" value="MBB4808162.1"/>
    <property type="molecule type" value="Genomic_DNA"/>
</dbReference>
<organism evidence="3 4">
    <name type="scientific">Chryseobacterium defluvii</name>
    <dbReference type="NCBI Taxonomy" id="160396"/>
    <lineage>
        <taxon>Bacteria</taxon>
        <taxon>Pseudomonadati</taxon>
        <taxon>Bacteroidota</taxon>
        <taxon>Flavobacteriia</taxon>
        <taxon>Flavobacteriales</taxon>
        <taxon>Weeksellaceae</taxon>
        <taxon>Chryseobacterium group</taxon>
        <taxon>Chryseobacterium</taxon>
    </lineage>
</organism>
<dbReference type="InterPro" id="IPR029058">
    <property type="entry name" value="AB_hydrolase_fold"/>
</dbReference>
<keyword evidence="3" id="KW-0645">Protease</keyword>
<sequence>MFKFLSVIVFLVSGLLFYQNGKILSKEPVDLTTTSVWKGISDNNQLKPKYQYLSDLNFYSITYLSDGQTIKGMTVEPKKQGKYPVIIFNRGGNRNFAPLNIPTLIMYTSKLADNGYIIIGSNYREKDEFGGAEVNDVLYLTETVKEMENADPNRIGMFGWSRGGMMTYLALQNTDKIKTAVIGNGASDLFSTITERPEMEKVFEECIPGYSEKKTSELQKRSAIYWPEKLNKQSSLLILCGTKDQHVSYLQSEKMADRLRQIGYNFELKKFETDHFFSDKKEELDQTVIEWFDQKLKQ</sequence>
<evidence type="ECO:0000313" key="3">
    <source>
        <dbReference type="EMBL" id="MBB4808162.1"/>
    </source>
</evidence>
<dbReference type="GO" id="GO:0004177">
    <property type="term" value="F:aminopeptidase activity"/>
    <property type="evidence" value="ECO:0007669"/>
    <property type="project" value="UniProtKB-KW"/>
</dbReference>
<dbReference type="InterPro" id="IPR001375">
    <property type="entry name" value="Peptidase_S9_cat"/>
</dbReference>
<keyword evidence="4" id="KW-1185">Reference proteome</keyword>
<protein>
    <submittedName>
        <fullName evidence="3">Dipeptidyl aminopeptidase/acylaminoacyl peptidase</fullName>
    </submittedName>
</protein>
<dbReference type="PANTHER" id="PTHR42776:SF27">
    <property type="entry name" value="DIPEPTIDYL PEPTIDASE FAMILY MEMBER 6"/>
    <property type="match status" value="1"/>
</dbReference>
<comment type="caution">
    <text evidence="3">The sequence shown here is derived from an EMBL/GenBank/DDBJ whole genome shotgun (WGS) entry which is preliminary data.</text>
</comment>
<evidence type="ECO:0000259" key="2">
    <source>
        <dbReference type="Pfam" id="PF00326"/>
    </source>
</evidence>
<dbReference type="PANTHER" id="PTHR42776">
    <property type="entry name" value="SERINE PEPTIDASE S9 FAMILY MEMBER"/>
    <property type="match status" value="1"/>
</dbReference>
<dbReference type="Gene3D" id="3.40.50.1820">
    <property type="entry name" value="alpha/beta hydrolase"/>
    <property type="match status" value="1"/>
</dbReference>
<dbReference type="SUPFAM" id="SSF53474">
    <property type="entry name" value="alpha/beta-Hydrolases"/>
    <property type="match status" value="1"/>
</dbReference>
<evidence type="ECO:0000313" key="4">
    <source>
        <dbReference type="Proteomes" id="UP000592180"/>
    </source>
</evidence>
<accession>A0A840KMU4</accession>
<name>A0A840KMU4_9FLAO</name>
<dbReference type="Proteomes" id="UP000592180">
    <property type="component" value="Unassembled WGS sequence"/>
</dbReference>
<keyword evidence="1" id="KW-0378">Hydrolase</keyword>
<reference evidence="3 4" key="1">
    <citation type="submission" date="2020-08" db="EMBL/GenBank/DDBJ databases">
        <title>Functional genomics of gut bacteria from endangered species of beetles.</title>
        <authorList>
            <person name="Carlos-Shanley C."/>
        </authorList>
    </citation>
    <scope>NUCLEOTIDE SEQUENCE [LARGE SCALE GENOMIC DNA]</scope>
    <source>
        <strain evidence="3 4">S00151</strain>
    </source>
</reference>
<dbReference type="GO" id="GO:0006508">
    <property type="term" value="P:proteolysis"/>
    <property type="evidence" value="ECO:0007669"/>
    <property type="project" value="InterPro"/>
</dbReference>
<feature type="domain" description="Peptidase S9 prolyl oligopeptidase catalytic" evidence="2">
    <location>
        <begin position="120"/>
        <end position="297"/>
    </location>
</feature>
<dbReference type="RefSeq" id="WP_184191844.1">
    <property type="nucleotide sequence ID" value="NZ_JACHLE010000007.1"/>
</dbReference>
<dbReference type="AlphaFoldDB" id="A0A840KMU4"/>
<evidence type="ECO:0000256" key="1">
    <source>
        <dbReference type="ARBA" id="ARBA00022801"/>
    </source>
</evidence>
<dbReference type="GO" id="GO:0004252">
    <property type="term" value="F:serine-type endopeptidase activity"/>
    <property type="evidence" value="ECO:0007669"/>
    <property type="project" value="TreeGrafter"/>
</dbReference>
<dbReference type="Pfam" id="PF00326">
    <property type="entry name" value="Peptidase_S9"/>
    <property type="match status" value="1"/>
</dbReference>
<keyword evidence="3" id="KW-0031">Aminopeptidase</keyword>
<proteinExistence type="predicted"/>
<gene>
    <name evidence="3" type="ORF">HNP38_003502</name>
</gene>